<accession>A0A1H9R5G3</accession>
<dbReference type="InterPro" id="IPR018721">
    <property type="entry name" value="DUF2252"/>
</dbReference>
<dbReference type="InterPro" id="IPR011009">
    <property type="entry name" value="Kinase-like_dom_sf"/>
</dbReference>
<sequence>MATTTKGKTAQTKTGNRTKSGTSTKKSTASTETGTKKSQQTKAEDQPVKKSEGRVEDYRGLSQRIAGGEVVMPPVHLTGLARRKHVRATLREDHQTRIEERSSGAEVKFEKLAGSLFKFFRGTALLFYRDLAGTDANMPTVLVLGDVHPSNFGVMPNADNVPIFSVNDFDETIYAPFTWDLKRGALGFMVAAGEEGDQKRKTQRKIVRKFLEGYLEAMETYAEYHTEKADEFRMDNSPKVIQRLFKDAWNERADWLKDDYLDEHGKGFRSNDELTPISSRRDEFQKYVEKLVKSNGIEVPHRAGELKVKDVAVRHGQGTASLGLPRYYVLIEGPLKDASDDIIIEFKRARRSALEGLTPPTGFHAGDQGDRIAHGQRVQLAHGDVFYGAVTIDGISFMTRERAPFRDDIDLDDLSSKTWKSYAHVCGRALAQAHALSDDAGQVDYDVEPGIVEATQPRDLFISDIMQFAEEALERLQQDHAYFRADQKHGAFNNIDMVYR</sequence>
<dbReference type="PANTHER" id="PTHR39441">
    <property type="entry name" value="DUF2252 DOMAIN-CONTAINING PROTEIN"/>
    <property type="match status" value="1"/>
</dbReference>
<protein>
    <submittedName>
        <fullName evidence="2">Uncharacterized conserved protein, DUF2252 family</fullName>
    </submittedName>
</protein>
<dbReference type="STRING" id="641238.SAMN04490244_102141"/>
<feature type="region of interest" description="Disordered" evidence="1">
    <location>
        <begin position="1"/>
        <end position="61"/>
    </location>
</feature>
<dbReference type="OrthoDB" id="1491115at2"/>
<dbReference type="Pfam" id="PF10009">
    <property type="entry name" value="DUF2252"/>
    <property type="match status" value="1"/>
</dbReference>
<dbReference type="Proteomes" id="UP000198885">
    <property type="component" value="Unassembled WGS sequence"/>
</dbReference>
<feature type="compositionally biased region" description="Low complexity" evidence="1">
    <location>
        <begin position="1"/>
        <end position="38"/>
    </location>
</feature>
<keyword evidence="3" id="KW-1185">Reference proteome</keyword>
<dbReference type="RefSeq" id="WP_092688625.1">
    <property type="nucleotide sequence ID" value="NZ_CBDDGO010000004.1"/>
</dbReference>
<dbReference type="AlphaFoldDB" id="A0A1H9R5G3"/>
<dbReference type="PANTHER" id="PTHR39441:SF1">
    <property type="entry name" value="DUF2252 DOMAIN-CONTAINING PROTEIN"/>
    <property type="match status" value="1"/>
</dbReference>
<evidence type="ECO:0000313" key="2">
    <source>
        <dbReference type="EMBL" id="SER68101.1"/>
    </source>
</evidence>
<gene>
    <name evidence="2" type="ORF">SAMN04490244_102141</name>
</gene>
<evidence type="ECO:0000256" key="1">
    <source>
        <dbReference type="SAM" id="MobiDB-lite"/>
    </source>
</evidence>
<reference evidence="2 3" key="1">
    <citation type="submission" date="2016-10" db="EMBL/GenBank/DDBJ databases">
        <authorList>
            <person name="de Groot N.N."/>
        </authorList>
    </citation>
    <scope>NUCLEOTIDE SEQUENCE [LARGE SCALE GENOMIC DNA]</scope>
    <source>
        <strain evidence="2 3">DSM 23042</strain>
    </source>
</reference>
<dbReference type="EMBL" id="FOGU01000002">
    <property type="protein sequence ID" value="SER68101.1"/>
    <property type="molecule type" value="Genomic_DNA"/>
</dbReference>
<evidence type="ECO:0000313" key="3">
    <source>
        <dbReference type="Proteomes" id="UP000198885"/>
    </source>
</evidence>
<proteinExistence type="predicted"/>
<dbReference type="SUPFAM" id="SSF56112">
    <property type="entry name" value="Protein kinase-like (PK-like)"/>
    <property type="match status" value="1"/>
</dbReference>
<name>A0A1H9R5G3_9RHOB</name>
<organism evidence="2 3">
    <name type="scientific">Tranquillimonas rosea</name>
    <dbReference type="NCBI Taxonomy" id="641238"/>
    <lineage>
        <taxon>Bacteria</taxon>
        <taxon>Pseudomonadati</taxon>
        <taxon>Pseudomonadota</taxon>
        <taxon>Alphaproteobacteria</taxon>
        <taxon>Rhodobacterales</taxon>
        <taxon>Roseobacteraceae</taxon>
        <taxon>Tranquillimonas</taxon>
    </lineage>
</organism>
<feature type="compositionally biased region" description="Basic and acidic residues" evidence="1">
    <location>
        <begin position="42"/>
        <end position="59"/>
    </location>
</feature>